<evidence type="ECO:0000313" key="2">
    <source>
        <dbReference type="EMBL" id="ASC72983.1"/>
    </source>
</evidence>
<evidence type="ECO:0000313" key="3">
    <source>
        <dbReference type="Proteomes" id="UP000191901"/>
    </source>
</evidence>
<dbReference type="Proteomes" id="UP000191901">
    <property type="component" value="Chromosome"/>
</dbReference>
<sequence length="88" mass="9707">MSKSQSGKNQHVVPHPDGWAVKAEGADRATRVTETQREAIEIARNIAKNQASERIVHGQSKLCMVRMVAFVRRTATAMTPILPRGKAE</sequence>
<keyword evidence="3" id="KW-1185">Reference proteome</keyword>
<reference evidence="2 3" key="1">
    <citation type="journal article" date="2016" name="Biochim. Biophys. Acta">
        <title>Characterization of red-shifted phycobilisomes isolated from the chlorophyll f-containing cyanobacterium Halomicronema hongdechloris.</title>
        <authorList>
            <person name="Li Y."/>
            <person name="Lin Y."/>
            <person name="Garvey C.J."/>
            <person name="Birch D."/>
            <person name="Corkery R.W."/>
            <person name="Loughlin P.C."/>
            <person name="Scheer H."/>
            <person name="Willows R.D."/>
            <person name="Chen M."/>
        </authorList>
    </citation>
    <scope>NUCLEOTIDE SEQUENCE [LARGE SCALE GENOMIC DNA]</scope>
    <source>
        <strain evidence="2 3">C2206</strain>
    </source>
</reference>
<evidence type="ECO:0008006" key="4">
    <source>
        <dbReference type="Google" id="ProtNLM"/>
    </source>
</evidence>
<gene>
    <name evidence="2" type="ORF">XM38_039440</name>
</gene>
<organism evidence="2 3">
    <name type="scientific">Halomicronema hongdechloris C2206</name>
    <dbReference type="NCBI Taxonomy" id="1641165"/>
    <lineage>
        <taxon>Bacteria</taxon>
        <taxon>Bacillati</taxon>
        <taxon>Cyanobacteriota</taxon>
        <taxon>Cyanophyceae</taxon>
        <taxon>Nodosilineales</taxon>
        <taxon>Nodosilineaceae</taxon>
        <taxon>Halomicronema</taxon>
    </lineage>
</organism>
<dbReference type="AlphaFoldDB" id="A0A1Z3HRN7"/>
<name>A0A1Z3HRN7_9CYAN</name>
<dbReference type="Pfam" id="PF09954">
    <property type="entry name" value="DUF2188"/>
    <property type="match status" value="1"/>
</dbReference>
<dbReference type="InterPro" id="IPR018691">
    <property type="entry name" value="DUF2188"/>
</dbReference>
<protein>
    <recommendedName>
        <fullName evidence="4">DUF2188 domain-containing protein</fullName>
    </recommendedName>
</protein>
<dbReference type="EMBL" id="CP021983">
    <property type="protein sequence ID" value="ASC72983.1"/>
    <property type="molecule type" value="Genomic_DNA"/>
</dbReference>
<evidence type="ECO:0000256" key="1">
    <source>
        <dbReference type="SAM" id="MobiDB-lite"/>
    </source>
</evidence>
<feature type="region of interest" description="Disordered" evidence="1">
    <location>
        <begin position="1"/>
        <end position="29"/>
    </location>
</feature>
<accession>A0A1Z3HRN7</accession>
<proteinExistence type="predicted"/>
<dbReference type="KEGG" id="hhg:XM38_039440"/>